<dbReference type="PANTHER" id="PTHR34386">
    <property type="entry name" value="GLUTAREDOXIN"/>
    <property type="match status" value="1"/>
</dbReference>
<reference evidence="3" key="1">
    <citation type="submission" date="2022-11" db="UniProtKB">
        <authorList>
            <consortium name="WormBaseParasite"/>
        </authorList>
    </citation>
    <scope>IDENTIFICATION</scope>
</reference>
<evidence type="ECO:0000256" key="1">
    <source>
        <dbReference type="SAM" id="MobiDB-lite"/>
    </source>
</evidence>
<dbReference type="SUPFAM" id="SSF46785">
    <property type="entry name" value="Winged helix' DNA-binding domain"/>
    <property type="match status" value="1"/>
</dbReference>
<dbReference type="InterPro" id="IPR036388">
    <property type="entry name" value="WH-like_DNA-bd_sf"/>
</dbReference>
<dbReference type="AlphaFoldDB" id="A0A915DF26"/>
<dbReference type="InterPro" id="IPR036390">
    <property type="entry name" value="WH_DNA-bd_sf"/>
</dbReference>
<dbReference type="InterPro" id="IPR051548">
    <property type="entry name" value="Grx-like_ET"/>
</dbReference>
<dbReference type="GO" id="GO:0045454">
    <property type="term" value="P:cell redox homeostasis"/>
    <property type="evidence" value="ECO:0007669"/>
    <property type="project" value="TreeGrafter"/>
</dbReference>
<feature type="compositionally biased region" description="Polar residues" evidence="1">
    <location>
        <begin position="112"/>
        <end position="128"/>
    </location>
</feature>
<feature type="region of interest" description="Disordered" evidence="1">
    <location>
        <begin position="108"/>
        <end position="135"/>
    </location>
</feature>
<sequence>MEAVDENENQLGAASSNVGEPEWVPQEYDKLVHQMRKAGLIQDNPIGRSKILKNSFKGEDFVQWIMQKRKLRRGEALSAGQKVVERYFSTDSINSNFSSDRYYQLPEEDQSLPLNASTHVSSRNSCRSDPQVPVV</sequence>
<evidence type="ECO:0000313" key="3">
    <source>
        <dbReference type="WBParaSite" id="jg18570.1"/>
    </source>
</evidence>
<dbReference type="PANTHER" id="PTHR34386:SF1">
    <property type="entry name" value="GLUTAREDOXIN-LIKE PROTEIN NRDH"/>
    <property type="match status" value="1"/>
</dbReference>
<name>A0A915DF26_9BILA</name>
<evidence type="ECO:0000313" key="2">
    <source>
        <dbReference type="Proteomes" id="UP000887574"/>
    </source>
</evidence>
<protein>
    <submittedName>
        <fullName evidence="3">DUF547 domain-containing protein</fullName>
    </submittedName>
</protein>
<dbReference type="WBParaSite" id="jg18570.1">
    <property type="protein sequence ID" value="jg18570.1"/>
    <property type="gene ID" value="jg18570"/>
</dbReference>
<proteinExistence type="predicted"/>
<dbReference type="GO" id="GO:0009055">
    <property type="term" value="F:electron transfer activity"/>
    <property type="evidence" value="ECO:0007669"/>
    <property type="project" value="TreeGrafter"/>
</dbReference>
<organism evidence="2 3">
    <name type="scientific">Ditylenchus dipsaci</name>
    <dbReference type="NCBI Taxonomy" id="166011"/>
    <lineage>
        <taxon>Eukaryota</taxon>
        <taxon>Metazoa</taxon>
        <taxon>Ecdysozoa</taxon>
        <taxon>Nematoda</taxon>
        <taxon>Chromadorea</taxon>
        <taxon>Rhabditida</taxon>
        <taxon>Tylenchina</taxon>
        <taxon>Tylenchomorpha</taxon>
        <taxon>Sphaerularioidea</taxon>
        <taxon>Anguinidae</taxon>
        <taxon>Anguininae</taxon>
        <taxon>Ditylenchus</taxon>
    </lineage>
</organism>
<accession>A0A915DF26</accession>
<feature type="compositionally biased region" description="Polar residues" evidence="1">
    <location>
        <begin position="9"/>
        <end position="18"/>
    </location>
</feature>
<feature type="region of interest" description="Disordered" evidence="1">
    <location>
        <begin position="1"/>
        <end position="23"/>
    </location>
</feature>
<dbReference type="Gene3D" id="1.10.10.10">
    <property type="entry name" value="Winged helix-like DNA-binding domain superfamily/Winged helix DNA-binding domain"/>
    <property type="match status" value="1"/>
</dbReference>
<keyword evidence="2" id="KW-1185">Reference proteome</keyword>
<dbReference type="Proteomes" id="UP000887574">
    <property type="component" value="Unplaced"/>
</dbReference>